<dbReference type="EMBL" id="JAHWGI010001398">
    <property type="protein sequence ID" value="KAK3929365.1"/>
    <property type="molecule type" value="Genomic_DNA"/>
</dbReference>
<comment type="caution">
    <text evidence="2">The sequence shown here is derived from an EMBL/GenBank/DDBJ whole genome shotgun (WGS) entry which is preliminary data.</text>
</comment>
<evidence type="ECO:0000313" key="4">
    <source>
        <dbReference type="EMBL" id="KAK3929365.1"/>
    </source>
</evidence>
<evidence type="ECO:0000313" key="3">
    <source>
        <dbReference type="EMBL" id="KAK3926398.1"/>
    </source>
</evidence>
<dbReference type="PANTHER" id="PTHR46113">
    <property type="entry name" value="SNAC DOMAIN-CONTAINING PROTEIN"/>
    <property type="match status" value="1"/>
</dbReference>
<dbReference type="PANTHER" id="PTHR46113:SF1">
    <property type="entry name" value="PEPTIDASE M17 LEUCYL AMINOPEPTIDASE N-TERMINAL DOMAIN-CONTAINING PROTEIN"/>
    <property type="match status" value="1"/>
</dbReference>
<reference evidence="2" key="1">
    <citation type="submission" date="2021-07" db="EMBL/GenBank/DDBJ databases">
        <authorList>
            <person name="Catto M.A."/>
            <person name="Jacobson A."/>
            <person name="Kennedy G."/>
            <person name="Labadie P."/>
            <person name="Hunt B.G."/>
            <person name="Srinivasan R."/>
        </authorList>
    </citation>
    <scope>NUCLEOTIDE SEQUENCE</scope>
    <source>
        <strain evidence="2">PL_HMW_Pooled</strain>
        <tissue evidence="2">Head</tissue>
    </source>
</reference>
<organism evidence="2 5">
    <name type="scientific">Frankliniella fusca</name>
    <dbReference type="NCBI Taxonomy" id="407009"/>
    <lineage>
        <taxon>Eukaryota</taxon>
        <taxon>Metazoa</taxon>
        <taxon>Ecdysozoa</taxon>
        <taxon>Arthropoda</taxon>
        <taxon>Hexapoda</taxon>
        <taxon>Insecta</taxon>
        <taxon>Pterygota</taxon>
        <taxon>Neoptera</taxon>
        <taxon>Paraneoptera</taxon>
        <taxon>Thysanoptera</taxon>
        <taxon>Terebrantia</taxon>
        <taxon>Thripoidea</taxon>
        <taxon>Thripidae</taxon>
        <taxon>Frankliniella</taxon>
    </lineage>
</organism>
<evidence type="ECO:0000313" key="5">
    <source>
        <dbReference type="Proteomes" id="UP001219518"/>
    </source>
</evidence>
<dbReference type="EMBL" id="JAHWGI010000085">
    <property type="protein sequence ID" value="KAK3909074.1"/>
    <property type="molecule type" value="Genomic_DNA"/>
</dbReference>
<dbReference type="EMBL" id="JAHWGI010000998">
    <property type="protein sequence ID" value="KAK3920418.1"/>
    <property type="molecule type" value="Genomic_DNA"/>
</dbReference>
<name>A0AAE1LI20_9NEOP</name>
<evidence type="ECO:0000313" key="2">
    <source>
        <dbReference type="EMBL" id="KAK3920418.1"/>
    </source>
</evidence>
<keyword evidence="5" id="KW-1185">Reference proteome</keyword>
<accession>A0AAE1LI20</accession>
<evidence type="ECO:0000313" key="1">
    <source>
        <dbReference type="EMBL" id="KAK3909074.1"/>
    </source>
</evidence>
<sequence length="299" mass="34086">MDQSSFLPGTEDDELYRILTPEIVGEILNFSLMKLQLVVLFVGGQLDNFHFRPPMALSSARFMGRIIYCLLMYMFSKGGQFALDEKHLSGIREINVFSVTTYLELWFTVTDPVKAPLTDLTLIKNIVSYFPISPLTAECALKAFQEHLWYLSEECVALAFFDERVNVDIKKAMVTKLVVPKKQSSKSRIKYGLDHFVSQNTLNLFTYLGINTDFLQTDPAKWHFHPSFQHGLEIVKALQVVNDVAEREAALVKSYTGCGSVTNDETEFQKLIVVSADKKRLLYVSFLVRITNVQYLSTH</sequence>
<proteinExistence type="predicted"/>
<dbReference type="AlphaFoldDB" id="A0AAE1LI20"/>
<dbReference type="EMBL" id="JAHWGI010001255">
    <property type="protein sequence ID" value="KAK3926398.1"/>
    <property type="molecule type" value="Genomic_DNA"/>
</dbReference>
<feature type="non-terminal residue" evidence="2">
    <location>
        <position position="1"/>
    </location>
</feature>
<protein>
    <submittedName>
        <fullName evidence="2">ATP synthase assembly factor FMC1, mitochondrial</fullName>
    </submittedName>
</protein>
<reference evidence="2" key="2">
    <citation type="journal article" date="2023" name="BMC Genomics">
        <title>Pest status, molecular evolution, and epigenetic factors derived from the genome assembly of Frankliniella fusca, a thysanopteran phytovirus vector.</title>
        <authorList>
            <person name="Catto M.A."/>
            <person name="Labadie P.E."/>
            <person name="Jacobson A.L."/>
            <person name="Kennedy G.G."/>
            <person name="Srinivasan R."/>
            <person name="Hunt B.G."/>
        </authorList>
    </citation>
    <scope>NUCLEOTIDE SEQUENCE</scope>
    <source>
        <strain evidence="2">PL_HMW_Pooled</strain>
    </source>
</reference>
<dbReference type="Proteomes" id="UP001219518">
    <property type="component" value="Unassembled WGS sequence"/>
</dbReference>
<gene>
    <name evidence="3" type="ORF">KUF71_000468</name>
    <name evidence="1" type="ORF">KUF71_003673</name>
    <name evidence="2" type="ORF">KUF71_009705</name>
    <name evidence="4" type="ORF">KUF71_017825</name>
</gene>